<dbReference type="EMBL" id="CM029052">
    <property type="protein sequence ID" value="KAG2557586.1"/>
    <property type="molecule type" value="Genomic_DNA"/>
</dbReference>
<proteinExistence type="predicted"/>
<dbReference type="Proteomes" id="UP000823388">
    <property type="component" value="Chromosome 8N"/>
</dbReference>
<protein>
    <recommendedName>
        <fullName evidence="3">Reverse transcriptase</fullName>
    </recommendedName>
</protein>
<keyword evidence="2" id="KW-1185">Reference proteome</keyword>
<sequence>METSDHVPCLVSVTTDIPKGLVFRFENYWMQHENFLQIVQHGWSIPVHHSGSWQSQLSSLKANIQNVKLILSFMGFLEEFRDLFMQEWNFRSILQDRLIHLLKQQRTYWKQRGNIRWVTTGDAGSKFFHAHATIRHKKKFITFLEDQNWTHQSNHSVKAILFWESYKERLGQFEFQANATRFKFSLIGFRRFGLPRSPFHSSEN</sequence>
<accession>A0A8T0PED5</accession>
<gene>
    <name evidence="1" type="ORF">PVAP13_8NG239509</name>
</gene>
<name>A0A8T0PED5_PANVG</name>
<organism evidence="1 2">
    <name type="scientific">Panicum virgatum</name>
    <name type="common">Blackwell switchgrass</name>
    <dbReference type="NCBI Taxonomy" id="38727"/>
    <lineage>
        <taxon>Eukaryota</taxon>
        <taxon>Viridiplantae</taxon>
        <taxon>Streptophyta</taxon>
        <taxon>Embryophyta</taxon>
        <taxon>Tracheophyta</taxon>
        <taxon>Spermatophyta</taxon>
        <taxon>Magnoliopsida</taxon>
        <taxon>Liliopsida</taxon>
        <taxon>Poales</taxon>
        <taxon>Poaceae</taxon>
        <taxon>PACMAD clade</taxon>
        <taxon>Panicoideae</taxon>
        <taxon>Panicodae</taxon>
        <taxon>Paniceae</taxon>
        <taxon>Panicinae</taxon>
        <taxon>Panicum</taxon>
        <taxon>Panicum sect. Hiantes</taxon>
    </lineage>
</organism>
<reference evidence="1" key="1">
    <citation type="submission" date="2020-05" db="EMBL/GenBank/DDBJ databases">
        <title>WGS assembly of Panicum virgatum.</title>
        <authorList>
            <person name="Lovell J.T."/>
            <person name="Jenkins J."/>
            <person name="Shu S."/>
            <person name="Juenger T.E."/>
            <person name="Schmutz J."/>
        </authorList>
    </citation>
    <scope>NUCLEOTIDE SEQUENCE</scope>
    <source>
        <strain evidence="1">AP13</strain>
    </source>
</reference>
<evidence type="ECO:0000313" key="1">
    <source>
        <dbReference type="EMBL" id="KAG2557586.1"/>
    </source>
</evidence>
<comment type="caution">
    <text evidence="1">The sequence shown here is derived from an EMBL/GenBank/DDBJ whole genome shotgun (WGS) entry which is preliminary data.</text>
</comment>
<evidence type="ECO:0008006" key="3">
    <source>
        <dbReference type="Google" id="ProtNLM"/>
    </source>
</evidence>
<evidence type="ECO:0000313" key="2">
    <source>
        <dbReference type="Proteomes" id="UP000823388"/>
    </source>
</evidence>
<dbReference type="AlphaFoldDB" id="A0A8T0PED5"/>